<proteinExistence type="inferred from homology"/>
<evidence type="ECO:0000256" key="5">
    <source>
        <dbReference type="ARBA" id="ARBA00022989"/>
    </source>
</evidence>
<dbReference type="Gene3D" id="1.20.1250.20">
    <property type="entry name" value="MFS general substrate transporter like domains"/>
    <property type="match status" value="2"/>
</dbReference>
<evidence type="ECO:0000256" key="4">
    <source>
        <dbReference type="ARBA" id="ARBA00022692"/>
    </source>
</evidence>
<feature type="transmembrane region" description="Helical" evidence="7">
    <location>
        <begin position="76"/>
        <end position="94"/>
    </location>
</feature>
<feature type="domain" description="Major facilitator superfamily (MFS) profile" evidence="8">
    <location>
        <begin position="10"/>
        <end position="399"/>
    </location>
</feature>
<evidence type="ECO:0000256" key="2">
    <source>
        <dbReference type="ARBA" id="ARBA00008335"/>
    </source>
</evidence>
<feature type="transmembrane region" description="Helical" evidence="7">
    <location>
        <begin position="240"/>
        <end position="257"/>
    </location>
</feature>
<dbReference type="GO" id="GO:0022857">
    <property type="term" value="F:transmembrane transporter activity"/>
    <property type="evidence" value="ECO:0007669"/>
    <property type="project" value="InterPro"/>
</dbReference>
<feature type="transmembrane region" description="Helical" evidence="7">
    <location>
        <begin position="139"/>
        <end position="156"/>
    </location>
</feature>
<feature type="transmembrane region" description="Helical" evidence="7">
    <location>
        <begin position="45"/>
        <end position="69"/>
    </location>
</feature>
<evidence type="ECO:0000259" key="8">
    <source>
        <dbReference type="PROSITE" id="PS50850"/>
    </source>
</evidence>
<dbReference type="PROSITE" id="PS50850">
    <property type="entry name" value="MFS"/>
    <property type="match status" value="1"/>
</dbReference>
<evidence type="ECO:0000256" key="7">
    <source>
        <dbReference type="SAM" id="Phobius"/>
    </source>
</evidence>
<dbReference type="InterPro" id="IPR011701">
    <property type="entry name" value="MFS"/>
</dbReference>
<dbReference type="EMBL" id="RPOK01000003">
    <property type="protein sequence ID" value="RPJ66781.1"/>
    <property type="molecule type" value="Genomic_DNA"/>
</dbReference>
<dbReference type="RefSeq" id="WP_124028137.1">
    <property type="nucleotide sequence ID" value="NZ_JBHRSN010000006.1"/>
</dbReference>
<comment type="similarity">
    <text evidence="2">Belongs to the major facilitator superfamily.</text>
</comment>
<evidence type="ECO:0000256" key="6">
    <source>
        <dbReference type="ARBA" id="ARBA00023136"/>
    </source>
</evidence>
<feature type="transmembrane region" description="Helical" evidence="7">
    <location>
        <begin position="269"/>
        <end position="287"/>
    </location>
</feature>
<comment type="subcellular location">
    <subcellularLocation>
        <location evidence="1">Endomembrane system</location>
        <topology evidence="1">Multi-pass membrane protein</topology>
    </subcellularLocation>
</comment>
<gene>
    <name evidence="9" type="ORF">DRW07_11945</name>
</gene>
<feature type="transmembrane region" description="Helical" evidence="7">
    <location>
        <begin position="202"/>
        <end position="220"/>
    </location>
</feature>
<dbReference type="OrthoDB" id="9783757at2"/>
<feature type="transmembrane region" description="Helical" evidence="7">
    <location>
        <begin position="377"/>
        <end position="395"/>
    </location>
</feature>
<dbReference type="InterPro" id="IPR051788">
    <property type="entry name" value="MFS_Transporter"/>
</dbReference>
<dbReference type="PANTHER" id="PTHR23514">
    <property type="entry name" value="BYPASS OF STOP CODON PROTEIN 6"/>
    <property type="match status" value="1"/>
</dbReference>
<keyword evidence="10" id="KW-1185">Reference proteome</keyword>
<dbReference type="AlphaFoldDB" id="A0A3N5YMS0"/>
<evidence type="ECO:0000256" key="1">
    <source>
        <dbReference type="ARBA" id="ARBA00004127"/>
    </source>
</evidence>
<name>A0A3N5YMS0_9ALTE</name>
<evidence type="ECO:0000256" key="3">
    <source>
        <dbReference type="ARBA" id="ARBA00022448"/>
    </source>
</evidence>
<dbReference type="InterPro" id="IPR020846">
    <property type="entry name" value="MFS_dom"/>
</dbReference>
<keyword evidence="4 7" id="KW-0812">Transmembrane</keyword>
<comment type="caution">
    <text evidence="9">The sequence shown here is derived from an EMBL/GenBank/DDBJ whole genome shotgun (WGS) entry which is preliminary data.</text>
</comment>
<dbReference type="Pfam" id="PF07690">
    <property type="entry name" value="MFS_1"/>
    <property type="match status" value="1"/>
</dbReference>
<keyword evidence="6 7" id="KW-0472">Membrane</keyword>
<dbReference type="Proteomes" id="UP000275281">
    <property type="component" value="Unassembled WGS sequence"/>
</dbReference>
<feature type="transmembrane region" description="Helical" evidence="7">
    <location>
        <begin position="162"/>
        <end position="181"/>
    </location>
</feature>
<accession>A0A3N5YMS0</accession>
<evidence type="ECO:0000313" key="10">
    <source>
        <dbReference type="Proteomes" id="UP000275281"/>
    </source>
</evidence>
<dbReference type="GO" id="GO:0012505">
    <property type="term" value="C:endomembrane system"/>
    <property type="evidence" value="ECO:0007669"/>
    <property type="project" value="UniProtKB-SubCell"/>
</dbReference>
<dbReference type="SUPFAM" id="SSF103473">
    <property type="entry name" value="MFS general substrate transporter"/>
    <property type="match status" value="1"/>
</dbReference>
<keyword evidence="3" id="KW-0813">Transport</keyword>
<protein>
    <submittedName>
        <fullName evidence="9">MFS transporter</fullName>
    </submittedName>
</protein>
<reference evidence="9 10" key="1">
    <citation type="submission" date="2018-11" db="EMBL/GenBank/DDBJ databases">
        <authorList>
            <person name="Ye M.-Q."/>
            <person name="Du Z.-J."/>
        </authorList>
    </citation>
    <scope>NUCLEOTIDE SEQUENCE [LARGE SCALE GENOMIC DNA]</scope>
    <source>
        <strain evidence="9 10">U0105</strain>
    </source>
</reference>
<organism evidence="9 10">
    <name type="scientific">Alteromonas sediminis</name>
    <dbReference type="NCBI Taxonomy" id="2259342"/>
    <lineage>
        <taxon>Bacteria</taxon>
        <taxon>Pseudomonadati</taxon>
        <taxon>Pseudomonadota</taxon>
        <taxon>Gammaproteobacteria</taxon>
        <taxon>Alteromonadales</taxon>
        <taxon>Alteromonadaceae</taxon>
        <taxon>Alteromonas/Salinimonas group</taxon>
        <taxon>Alteromonas</taxon>
    </lineage>
</organism>
<sequence>MNQDTLIKKVFILSCVALTATSMTFAIRAGILVELGQTYGLSATQLGWINAMAFLGFPLATMFGGFLYNAFGAKKLIAAAFFCHLGGLLLTISAEGFWGLLISTFLIGFANGAVEAGCNPLIAETYKDNKTTMLNKFHVWFPGGIVIGALISNWFTSMSLGWQLQVATILVPALIYGYMLFTSEFPKLDEQAHSTSHNLKNLFSPLYLFLVICMTLTATTELGTQQWIQGILGASGASPMLILALITGIMAVGRYYAGPIVHRLNPSGVLVFSAVFSTLGIYLMSIVSGPLLYAAAICFALGVTYFWPTMLGCVSEYTPNTGALGLSMIGGAGMFAVSMWNPVIGGWIDEATASAKSLNLPENEVQIAAGQAVLENLLVFPVVLTVTFVGLYWYLSKRAPNKHDLQREVH</sequence>
<feature type="transmembrane region" description="Helical" evidence="7">
    <location>
        <begin position="293"/>
        <end position="314"/>
    </location>
</feature>
<dbReference type="GO" id="GO:0016020">
    <property type="term" value="C:membrane"/>
    <property type="evidence" value="ECO:0007669"/>
    <property type="project" value="TreeGrafter"/>
</dbReference>
<dbReference type="InterPro" id="IPR036259">
    <property type="entry name" value="MFS_trans_sf"/>
</dbReference>
<keyword evidence="5 7" id="KW-1133">Transmembrane helix</keyword>
<evidence type="ECO:0000313" key="9">
    <source>
        <dbReference type="EMBL" id="RPJ66781.1"/>
    </source>
</evidence>
<feature type="transmembrane region" description="Helical" evidence="7">
    <location>
        <begin position="321"/>
        <end position="340"/>
    </location>
</feature>
<dbReference type="PANTHER" id="PTHR23514:SF3">
    <property type="entry name" value="BYPASS OF STOP CODON PROTEIN 6"/>
    <property type="match status" value="1"/>
</dbReference>